<dbReference type="InterPro" id="IPR002347">
    <property type="entry name" value="SDR_fam"/>
</dbReference>
<dbReference type="GO" id="GO:0016491">
    <property type="term" value="F:oxidoreductase activity"/>
    <property type="evidence" value="ECO:0007669"/>
    <property type="project" value="UniProtKB-KW"/>
</dbReference>
<evidence type="ECO:0000256" key="2">
    <source>
        <dbReference type="ARBA" id="ARBA00023002"/>
    </source>
</evidence>
<gene>
    <name evidence="4" type="ORF">AAW51_5133</name>
</gene>
<dbReference type="Proteomes" id="UP000035352">
    <property type="component" value="Chromosome"/>
</dbReference>
<dbReference type="SUPFAM" id="SSF51735">
    <property type="entry name" value="NAD(P)-binding Rossmann-fold domains"/>
    <property type="match status" value="1"/>
</dbReference>
<comment type="similarity">
    <text evidence="1 3">Belongs to the short-chain dehydrogenases/reductases (SDR) family.</text>
</comment>
<name>A0A0G3BQY0_9BURK</name>
<evidence type="ECO:0000256" key="3">
    <source>
        <dbReference type="RuleBase" id="RU000363"/>
    </source>
</evidence>
<dbReference type="NCBIfam" id="NF006119">
    <property type="entry name" value="PRK08264.1-5"/>
    <property type="match status" value="1"/>
</dbReference>
<dbReference type="RefSeq" id="WP_417903585.1">
    <property type="nucleotide sequence ID" value="NZ_CP011371.1"/>
</dbReference>
<dbReference type="AlphaFoldDB" id="A0A0G3BQY0"/>
<dbReference type="KEGG" id="pbh:AAW51_5133"/>
<dbReference type="InterPro" id="IPR036291">
    <property type="entry name" value="NAD(P)-bd_dom_sf"/>
</dbReference>
<dbReference type="PATRIC" id="fig|413882.6.peg.5359"/>
<reference evidence="4 5" key="1">
    <citation type="submission" date="2015-05" db="EMBL/GenBank/DDBJ databases">
        <authorList>
            <person name="Tang B."/>
            <person name="Yu Y."/>
        </authorList>
    </citation>
    <scope>NUCLEOTIDE SEQUENCE [LARGE SCALE GENOMIC DNA]</scope>
    <source>
        <strain evidence="4 5">DSM 7029</strain>
    </source>
</reference>
<accession>A0A0G3BQY0</accession>
<dbReference type="PANTHER" id="PTHR44169:SF6">
    <property type="entry name" value="NADPH-DEPENDENT 1-ACYLDIHYDROXYACETONE PHOSPHATE REDUCTASE"/>
    <property type="match status" value="1"/>
</dbReference>
<dbReference type="NCBIfam" id="NF006117">
    <property type="entry name" value="PRK08264.1-3"/>
    <property type="match status" value="1"/>
</dbReference>
<dbReference type="Pfam" id="PF00106">
    <property type="entry name" value="adh_short"/>
    <property type="match status" value="1"/>
</dbReference>
<dbReference type="Gene3D" id="3.40.50.720">
    <property type="entry name" value="NAD(P)-binding Rossmann-like Domain"/>
    <property type="match status" value="1"/>
</dbReference>
<evidence type="ECO:0000256" key="1">
    <source>
        <dbReference type="ARBA" id="ARBA00006484"/>
    </source>
</evidence>
<dbReference type="EMBL" id="CP011371">
    <property type="protein sequence ID" value="AKJ31824.1"/>
    <property type="molecule type" value="Genomic_DNA"/>
</dbReference>
<dbReference type="PANTHER" id="PTHR44169">
    <property type="entry name" value="NADPH-DEPENDENT 1-ACYLDIHYDROXYACETONE PHOSPHATE REDUCTASE"/>
    <property type="match status" value="1"/>
</dbReference>
<dbReference type="PRINTS" id="PR00080">
    <property type="entry name" value="SDRFAMILY"/>
</dbReference>
<organism evidence="4 5">
    <name type="scientific">Caldimonas brevitalea</name>
    <dbReference type="NCBI Taxonomy" id="413882"/>
    <lineage>
        <taxon>Bacteria</taxon>
        <taxon>Pseudomonadati</taxon>
        <taxon>Pseudomonadota</taxon>
        <taxon>Betaproteobacteria</taxon>
        <taxon>Burkholderiales</taxon>
        <taxon>Sphaerotilaceae</taxon>
        <taxon>Caldimonas</taxon>
    </lineage>
</organism>
<evidence type="ECO:0000313" key="5">
    <source>
        <dbReference type="Proteomes" id="UP000035352"/>
    </source>
</evidence>
<proteinExistence type="inferred from homology"/>
<dbReference type="STRING" id="413882.AAW51_5133"/>
<keyword evidence="5" id="KW-1185">Reference proteome</keyword>
<dbReference type="PRINTS" id="PR00081">
    <property type="entry name" value="GDHRDH"/>
</dbReference>
<protein>
    <submittedName>
        <fullName evidence="4">Short-chain dehydrogenase</fullName>
    </submittedName>
</protein>
<evidence type="ECO:0000313" key="4">
    <source>
        <dbReference type="EMBL" id="AKJ31824.1"/>
    </source>
</evidence>
<sequence length="253" mass="26109">MAPASKANGPAGVVLRDAVVLVTGANRGLGRAFVVGLRAAGAKKIYAAARDAASLEPDGVEPLALDVTCADDIATAVQRCPDLTLLINNAGITRGSSLLAPDAIAAARAEFETNVVGPWALSRAFAPVLAANGGGAIVNVLSVLSWLNLPVAGTYSLSKAAAWSLTNGLRNELRAQGTRVLGVHMAFIDTDMARNVPGPKLPPQEVVRQTLEALAGGRDEVLADELTRRVQQGLSAQTPVYLAEPPRPQAAQA</sequence>
<keyword evidence="2" id="KW-0560">Oxidoreductase</keyword>